<feature type="transmembrane region" description="Helical" evidence="1">
    <location>
        <begin position="93"/>
        <end position="114"/>
    </location>
</feature>
<sequence length="145" mass="16483">MKSIPTYHRVNILGLFDPAPWANPKFGVRKEEALFDHFLIIMYYFLQAGLTAALNTYLLKNKVKITDIFAYFGGSLFLLETISTFGRPATSEWALGVWETGALLTLPALAWNLYHYGKHSCLVKLFDRVGSDKEKSMYLPQDTVI</sequence>
<evidence type="ECO:0000313" key="2">
    <source>
        <dbReference type="EMBL" id="KAK6542110.1"/>
    </source>
</evidence>
<name>A0AAV9XJ15_9PEZI</name>
<feature type="transmembrane region" description="Helical" evidence="1">
    <location>
        <begin position="38"/>
        <end position="59"/>
    </location>
</feature>
<protein>
    <submittedName>
        <fullName evidence="2">Uncharacterized protein</fullName>
    </submittedName>
</protein>
<accession>A0AAV9XJ15</accession>
<gene>
    <name evidence="2" type="ORF">TWF694_007878</name>
</gene>
<evidence type="ECO:0000313" key="3">
    <source>
        <dbReference type="Proteomes" id="UP001365542"/>
    </source>
</evidence>
<keyword evidence="1" id="KW-0812">Transmembrane</keyword>
<dbReference type="Proteomes" id="UP001365542">
    <property type="component" value="Unassembled WGS sequence"/>
</dbReference>
<dbReference type="EMBL" id="JAVHJO010000003">
    <property type="protein sequence ID" value="KAK6542110.1"/>
    <property type="molecule type" value="Genomic_DNA"/>
</dbReference>
<feature type="transmembrane region" description="Helical" evidence="1">
    <location>
        <begin position="68"/>
        <end position="87"/>
    </location>
</feature>
<keyword evidence="3" id="KW-1185">Reference proteome</keyword>
<evidence type="ECO:0000256" key="1">
    <source>
        <dbReference type="SAM" id="Phobius"/>
    </source>
</evidence>
<keyword evidence="1" id="KW-1133">Transmembrane helix</keyword>
<reference evidence="2 3" key="1">
    <citation type="submission" date="2019-10" db="EMBL/GenBank/DDBJ databases">
        <authorList>
            <person name="Palmer J.M."/>
        </authorList>
    </citation>
    <scope>NUCLEOTIDE SEQUENCE [LARGE SCALE GENOMIC DNA]</scope>
    <source>
        <strain evidence="2 3">TWF694</strain>
    </source>
</reference>
<organism evidence="2 3">
    <name type="scientific">Orbilia ellipsospora</name>
    <dbReference type="NCBI Taxonomy" id="2528407"/>
    <lineage>
        <taxon>Eukaryota</taxon>
        <taxon>Fungi</taxon>
        <taxon>Dikarya</taxon>
        <taxon>Ascomycota</taxon>
        <taxon>Pezizomycotina</taxon>
        <taxon>Orbiliomycetes</taxon>
        <taxon>Orbiliales</taxon>
        <taxon>Orbiliaceae</taxon>
        <taxon>Orbilia</taxon>
    </lineage>
</organism>
<dbReference type="AlphaFoldDB" id="A0AAV9XJ15"/>
<comment type="caution">
    <text evidence="2">The sequence shown here is derived from an EMBL/GenBank/DDBJ whole genome shotgun (WGS) entry which is preliminary data.</text>
</comment>
<proteinExistence type="predicted"/>
<keyword evidence="1" id="KW-0472">Membrane</keyword>